<comment type="similarity">
    <text evidence="1">Belongs to the LytR/CpsA/Psr (LCP) family.</text>
</comment>
<feature type="compositionally biased region" description="Low complexity" evidence="2">
    <location>
        <begin position="491"/>
        <end position="503"/>
    </location>
</feature>
<evidence type="ECO:0000256" key="3">
    <source>
        <dbReference type="SAM" id="Phobius"/>
    </source>
</evidence>
<keyword evidence="3" id="KW-0472">Membrane</keyword>
<dbReference type="NCBIfam" id="TIGR00350">
    <property type="entry name" value="lytR_cpsA_psr"/>
    <property type="match status" value="1"/>
</dbReference>
<keyword evidence="7" id="KW-1185">Reference proteome</keyword>
<feature type="transmembrane region" description="Helical" evidence="3">
    <location>
        <begin position="40"/>
        <end position="62"/>
    </location>
</feature>
<keyword evidence="3" id="KW-1133">Transmembrane helix</keyword>
<reference evidence="7" key="1">
    <citation type="submission" date="2018-05" db="EMBL/GenBank/DDBJ databases">
        <authorList>
            <person name="Klenk H.-P."/>
            <person name="Huntemann M."/>
            <person name="Clum A."/>
            <person name="Pillay M."/>
            <person name="Palaniappan K."/>
            <person name="Varghese N."/>
            <person name="Mikhailova N."/>
            <person name="Stamatis D."/>
            <person name="Reddy T."/>
            <person name="Daum C."/>
            <person name="Shapiro N."/>
            <person name="Ivanova N."/>
            <person name="Kyrpides N."/>
            <person name="Woyke T."/>
        </authorList>
    </citation>
    <scope>NUCLEOTIDE SEQUENCE [LARGE SCALE GENOMIC DNA]</scope>
    <source>
        <strain evidence="7">DSM 45417</strain>
    </source>
</reference>
<keyword evidence="3" id="KW-0812">Transmembrane</keyword>
<dbReference type="Pfam" id="PF13399">
    <property type="entry name" value="LytR_C"/>
    <property type="match status" value="1"/>
</dbReference>
<proteinExistence type="inferred from homology"/>
<dbReference type="InterPro" id="IPR050922">
    <property type="entry name" value="LytR/CpsA/Psr_CW_biosynth"/>
</dbReference>
<comment type="caution">
    <text evidence="6">The sequence shown here is derived from an EMBL/GenBank/DDBJ whole genome shotgun (WGS) entry which is preliminary data.</text>
</comment>
<dbReference type="RefSeq" id="WP_211308082.1">
    <property type="nucleotide sequence ID" value="NZ_QGTX01000001.1"/>
</dbReference>
<dbReference type="PANTHER" id="PTHR33392">
    <property type="entry name" value="POLYISOPRENYL-TEICHOIC ACID--PEPTIDOGLYCAN TEICHOIC ACID TRANSFERASE TAGU"/>
    <property type="match status" value="1"/>
</dbReference>
<evidence type="ECO:0000313" key="7">
    <source>
        <dbReference type="Proteomes" id="UP000246661"/>
    </source>
</evidence>
<feature type="region of interest" description="Disordered" evidence="2">
    <location>
        <begin position="1"/>
        <end position="34"/>
    </location>
</feature>
<evidence type="ECO:0000259" key="4">
    <source>
        <dbReference type="Pfam" id="PF03816"/>
    </source>
</evidence>
<accession>A0A317QQN5</accession>
<dbReference type="AlphaFoldDB" id="A0A317QQN5"/>
<dbReference type="InterPro" id="IPR004474">
    <property type="entry name" value="LytR_CpsA_psr"/>
</dbReference>
<feature type="domain" description="LytR/CpsA/Psr regulator C-terminal" evidence="5">
    <location>
        <begin position="392"/>
        <end position="478"/>
    </location>
</feature>
<feature type="domain" description="Cell envelope-related transcriptional attenuator" evidence="4">
    <location>
        <begin position="120"/>
        <end position="289"/>
    </location>
</feature>
<name>A0A317QQN5_9ACTN</name>
<organism evidence="6 7">
    <name type="scientific">Geodermatophilus normandii</name>
    <dbReference type="NCBI Taxonomy" id="1137989"/>
    <lineage>
        <taxon>Bacteria</taxon>
        <taxon>Bacillati</taxon>
        <taxon>Actinomycetota</taxon>
        <taxon>Actinomycetes</taxon>
        <taxon>Geodermatophilales</taxon>
        <taxon>Geodermatophilaceae</taxon>
        <taxon>Geodermatophilus</taxon>
    </lineage>
</organism>
<protein>
    <submittedName>
        <fullName evidence="6">LytR family transcriptional attenuator</fullName>
    </submittedName>
</protein>
<dbReference type="Proteomes" id="UP000246661">
    <property type="component" value="Unassembled WGS sequence"/>
</dbReference>
<dbReference type="InterPro" id="IPR027381">
    <property type="entry name" value="LytR/CpsA/Psr_C"/>
</dbReference>
<dbReference type="Pfam" id="PF03816">
    <property type="entry name" value="LytR_cpsA_psr"/>
    <property type="match status" value="1"/>
</dbReference>
<evidence type="ECO:0000313" key="6">
    <source>
        <dbReference type="EMBL" id="PWW24996.1"/>
    </source>
</evidence>
<dbReference type="Gene3D" id="3.30.70.2390">
    <property type="match status" value="1"/>
</dbReference>
<evidence type="ECO:0000256" key="2">
    <source>
        <dbReference type="SAM" id="MobiDB-lite"/>
    </source>
</evidence>
<dbReference type="Gene3D" id="3.40.630.190">
    <property type="entry name" value="LCP protein"/>
    <property type="match status" value="1"/>
</dbReference>
<evidence type="ECO:0000259" key="5">
    <source>
        <dbReference type="Pfam" id="PF13399"/>
    </source>
</evidence>
<dbReference type="EMBL" id="QGTX01000001">
    <property type="protein sequence ID" value="PWW24996.1"/>
    <property type="molecule type" value="Genomic_DNA"/>
</dbReference>
<feature type="region of interest" description="Disordered" evidence="2">
    <location>
        <begin position="483"/>
        <end position="509"/>
    </location>
</feature>
<gene>
    <name evidence="6" type="ORF">JD79_04190</name>
</gene>
<evidence type="ECO:0000256" key="1">
    <source>
        <dbReference type="ARBA" id="ARBA00006068"/>
    </source>
</evidence>
<sequence length="509" mass="52562">MSRDLDDHGGPATRPIPARLDPRAGRGTGTPRRRTGPAVVVLRAVAAVVSVVLLAASGWGWYLGRVADATVDRTDAIPGDGTGGDPAEAMDLLLVGNDSRADLTPEQLARFNAGVDSGTNTDTMILVHVPADGSHASFVSFPRDSYVEIPGHGTDKLNAAYAHGYGDVDDAAPEADKESGGARLLVETINRLSGLEIDHYVEVDLLGFFELTEVVGGVTVNLCYAVDDSAYSGAVFPAGEQTISGVDALRFVRQRHGVRPDGSDALPRADLDRIVRQQVFLGGVLRKLLSQDVLLDLGTQRELVRAASEALTVDRDLDLLDLARQLQSVTPGDIDFRTVPIADPDARDANGSSIVQLADEETLHAFFAGLAAEPEAAAPGAPAAPDTVAPSEVSVEVLNGSGVPGAAAQARSALEAAGFRVTGTGNADRSDHDRTTIRHAAGDEAPAATLAAQVPGALTEVADDATPGTVQLVLGGDFSGIGQAVPPPTSSPAAPAEPARTAADTSCIN</sequence>
<dbReference type="PANTHER" id="PTHR33392:SF6">
    <property type="entry name" value="POLYISOPRENYL-TEICHOIC ACID--PEPTIDOGLYCAN TEICHOIC ACID TRANSFERASE TAGU"/>
    <property type="match status" value="1"/>
</dbReference>